<dbReference type="InterPro" id="IPR000053">
    <property type="entry name" value="Thymidine/pyrmidine_PPase"/>
</dbReference>
<name>A0A6M1RN53_9BACT</name>
<reference evidence="8 9" key="1">
    <citation type="submission" date="2020-02" db="EMBL/GenBank/DDBJ databases">
        <title>Draft genome sequence of Limisphaera ngatamarikiensis NGM72.4T, a thermophilic Verrucomicrobia grouped in subdivision 3.</title>
        <authorList>
            <person name="Carere C.R."/>
            <person name="Steen J."/>
            <person name="Hugenholtz P."/>
            <person name="Stott M.B."/>
        </authorList>
    </citation>
    <scope>NUCLEOTIDE SEQUENCE [LARGE SCALE GENOMIC DNA]</scope>
    <source>
        <strain evidence="8 9">NGM72.4</strain>
    </source>
</reference>
<dbReference type="EMBL" id="JAAKYA010000042">
    <property type="protein sequence ID" value="NGO38989.1"/>
    <property type="molecule type" value="Genomic_DNA"/>
</dbReference>
<dbReference type="PANTHER" id="PTHR10515:SF0">
    <property type="entry name" value="THYMIDINE PHOSPHORYLASE"/>
    <property type="match status" value="1"/>
</dbReference>
<dbReference type="SUPFAM" id="SSF52418">
    <property type="entry name" value="Nucleoside phosphorylase/phosphoribosyltransferase catalytic domain"/>
    <property type="match status" value="1"/>
</dbReference>
<comment type="subunit">
    <text evidence="2">Homodimer.</text>
</comment>
<dbReference type="SMART" id="SM00941">
    <property type="entry name" value="PYNP_C"/>
    <property type="match status" value="1"/>
</dbReference>
<dbReference type="GO" id="GO:0006213">
    <property type="term" value="P:pyrimidine nucleoside metabolic process"/>
    <property type="evidence" value="ECO:0007669"/>
    <property type="project" value="InterPro"/>
</dbReference>
<dbReference type="InterPro" id="IPR036320">
    <property type="entry name" value="Glycosyl_Trfase_fam3_N_dom_sf"/>
</dbReference>
<dbReference type="InterPro" id="IPR018090">
    <property type="entry name" value="Pyrmidine_PPas_bac/euk"/>
</dbReference>
<dbReference type="GO" id="GO:0009032">
    <property type="term" value="F:thymidine phosphorylase activity"/>
    <property type="evidence" value="ECO:0007669"/>
    <property type="project" value="UniProtKB-EC"/>
</dbReference>
<evidence type="ECO:0000256" key="1">
    <source>
        <dbReference type="ARBA" id="ARBA00006915"/>
    </source>
</evidence>
<evidence type="ECO:0000256" key="3">
    <source>
        <dbReference type="ARBA" id="ARBA00011892"/>
    </source>
</evidence>
<dbReference type="Gene3D" id="3.90.1170.30">
    <property type="entry name" value="Pyrimidine nucleoside phosphorylase-like, C-terminal domain"/>
    <property type="match status" value="1"/>
</dbReference>
<dbReference type="GO" id="GO:0006206">
    <property type="term" value="P:pyrimidine nucleobase metabolic process"/>
    <property type="evidence" value="ECO:0007669"/>
    <property type="project" value="InterPro"/>
</dbReference>
<dbReference type="Gene3D" id="1.20.970.10">
    <property type="entry name" value="Transferase, Pyrimidine Nucleoside Phosphorylase, Chain C"/>
    <property type="match status" value="1"/>
</dbReference>
<dbReference type="InterPro" id="IPR000312">
    <property type="entry name" value="Glycosyl_Trfase_fam3"/>
</dbReference>
<accession>A0A6M1RN53</accession>
<proteinExistence type="inferred from homology"/>
<dbReference type="Pfam" id="PF07831">
    <property type="entry name" value="PYNP_C"/>
    <property type="match status" value="1"/>
</dbReference>
<keyword evidence="9" id="KW-1185">Reference proteome</keyword>
<dbReference type="EC" id="2.4.2.4" evidence="3"/>
<dbReference type="AlphaFoldDB" id="A0A6M1RN53"/>
<dbReference type="GO" id="GO:0005829">
    <property type="term" value="C:cytosol"/>
    <property type="evidence" value="ECO:0007669"/>
    <property type="project" value="TreeGrafter"/>
</dbReference>
<dbReference type="Pfam" id="PF00591">
    <property type="entry name" value="Glycos_transf_3"/>
    <property type="match status" value="1"/>
</dbReference>
<evidence type="ECO:0000256" key="6">
    <source>
        <dbReference type="ARBA" id="ARBA00048550"/>
    </source>
</evidence>
<comment type="caution">
    <text evidence="8">The sequence shown here is derived from an EMBL/GenBank/DDBJ whole genome shotgun (WGS) entry which is preliminary data.</text>
</comment>
<dbReference type="InterPro" id="IPR013102">
    <property type="entry name" value="PYNP_C"/>
</dbReference>
<dbReference type="Proteomes" id="UP000477311">
    <property type="component" value="Unassembled WGS sequence"/>
</dbReference>
<organism evidence="8 9">
    <name type="scientific">Limisphaera ngatamarikiensis</name>
    <dbReference type="NCBI Taxonomy" id="1324935"/>
    <lineage>
        <taxon>Bacteria</taxon>
        <taxon>Pseudomonadati</taxon>
        <taxon>Verrucomicrobiota</taxon>
        <taxon>Verrucomicrobiia</taxon>
        <taxon>Limisphaerales</taxon>
        <taxon>Limisphaeraceae</taxon>
        <taxon>Limisphaera</taxon>
    </lineage>
</organism>
<dbReference type="NCBIfam" id="NF004490">
    <property type="entry name" value="PRK05820.1"/>
    <property type="match status" value="1"/>
</dbReference>
<dbReference type="SUPFAM" id="SSF47648">
    <property type="entry name" value="Nucleoside phosphorylase/phosphoribosyltransferase N-terminal domain"/>
    <property type="match status" value="1"/>
</dbReference>
<keyword evidence="4 8" id="KW-0328">Glycosyltransferase</keyword>
<dbReference type="InterPro" id="IPR035902">
    <property type="entry name" value="Nuc_phospho_transferase"/>
</dbReference>
<gene>
    <name evidence="8" type="ORF">G4L39_06210</name>
</gene>
<sequence>MNALGWIETKRDGGALSAADWRALVDGVVRSTVPDYQLAALLMAIYFRGMDDAETAALTLAMRDSGRVFVWPEDPRPVVDKHSTGGVGDKVSLPLAPLLAALGFRVPMISGRSLGITGGTLDKLESIPGYRTRLSPGEFQAQVQELGCAVVGQTEDLVPADRKLYALRDATGTVASLPLITSSILSKKLAEGISALVLDVKCGRAAFMRDAESARALATRMVRLAGACGVQTVALVTAMDQPLGRAAGNWLEIREVHEFLSACARGDGDPRRTAPWQDLEILVVECAARLLCLTGRAGSLEEARGRACACLHSPAPLRFWLRMLAAQGADLEAYEKRLEQDVLAPCAVEVLAPADGWVTVCDARRVGEVIRDLGGGRFRAEDAVDPNVGVDRLVKVGERVRQGDVLARVHGPDVDRTRAAARQLQTAFCLGDRPETCPGPVLFEVGPSEGGGG</sequence>
<evidence type="ECO:0000259" key="7">
    <source>
        <dbReference type="SMART" id="SM00941"/>
    </source>
</evidence>
<comment type="catalytic activity">
    <reaction evidence="6">
        <text>thymidine + phosphate = 2-deoxy-alpha-D-ribose 1-phosphate + thymine</text>
        <dbReference type="Rhea" id="RHEA:16037"/>
        <dbReference type="ChEBI" id="CHEBI:17748"/>
        <dbReference type="ChEBI" id="CHEBI:17821"/>
        <dbReference type="ChEBI" id="CHEBI:43474"/>
        <dbReference type="ChEBI" id="CHEBI:57259"/>
        <dbReference type="EC" id="2.4.2.4"/>
    </reaction>
</comment>
<dbReference type="RefSeq" id="WP_165106750.1">
    <property type="nucleotide sequence ID" value="NZ_JAAKYA010000042.1"/>
</dbReference>
<dbReference type="GO" id="GO:0004645">
    <property type="term" value="F:1,4-alpha-oligoglucan phosphorylase activity"/>
    <property type="evidence" value="ECO:0007669"/>
    <property type="project" value="InterPro"/>
</dbReference>
<feature type="domain" description="Pyrimidine nucleoside phosphorylase C-terminal" evidence="7">
    <location>
        <begin position="357"/>
        <end position="431"/>
    </location>
</feature>
<protein>
    <recommendedName>
        <fullName evidence="3">thymidine phosphorylase</fullName>
        <ecNumber evidence="3">2.4.2.4</ecNumber>
    </recommendedName>
</protein>
<dbReference type="Pfam" id="PF02885">
    <property type="entry name" value="Glycos_trans_3N"/>
    <property type="match status" value="1"/>
</dbReference>
<comment type="similarity">
    <text evidence="1">Belongs to the thymidine/pyrimidine-nucleoside phosphorylase family.</text>
</comment>
<evidence type="ECO:0000256" key="5">
    <source>
        <dbReference type="ARBA" id="ARBA00022679"/>
    </source>
</evidence>
<dbReference type="PANTHER" id="PTHR10515">
    <property type="entry name" value="THYMIDINE PHOSPHORYLASE"/>
    <property type="match status" value="1"/>
</dbReference>
<dbReference type="NCBIfam" id="TIGR02644">
    <property type="entry name" value="Y_phosphoryl"/>
    <property type="match status" value="1"/>
</dbReference>
<dbReference type="SUPFAM" id="SSF54680">
    <property type="entry name" value="Pyrimidine nucleoside phosphorylase C-terminal domain"/>
    <property type="match status" value="1"/>
</dbReference>
<evidence type="ECO:0000313" key="8">
    <source>
        <dbReference type="EMBL" id="NGO38989.1"/>
    </source>
</evidence>
<keyword evidence="5 8" id="KW-0808">Transferase</keyword>
<dbReference type="InterPro" id="IPR017459">
    <property type="entry name" value="Glycosyl_Trfase_fam3_N_dom"/>
</dbReference>
<dbReference type="PIRSF" id="PIRSF000478">
    <property type="entry name" value="TP_PyNP"/>
    <property type="match status" value="1"/>
</dbReference>
<dbReference type="Gene3D" id="3.40.1030.10">
    <property type="entry name" value="Nucleoside phosphorylase/phosphoribosyltransferase catalytic domain"/>
    <property type="match status" value="1"/>
</dbReference>
<evidence type="ECO:0000256" key="2">
    <source>
        <dbReference type="ARBA" id="ARBA00011738"/>
    </source>
</evidence>
<evidence type="ECO:0000256" key="4">
    <source>
        <dbReference type="ARBA" id="ARBA00022676"/>
    </source>
</evidence>
<dbReference type="InterPro" id="IPR036566">
    <property type="entry name" value="PYNP-like_C_sf"/>
</dbReference>
<evidence type="ECO:0000313" key="9">
    <source>
        <dbReference type="Proteomes" id="UP000477311"/>
    </source>
</evidence>
<dbReference type="FunFam" id="3.40.1030.10:FF:000003">
    <property type="entry name" value="Pyrimidine-nucleoside phosphorylase"/>
    <property type="match status" value="1"/>
</dbReference>